<dbReference type="SUPFAM" id="SSF53335">
    <property type="entry name" value="S-adenosyl-L-methionine-dependent methyltransferases"/>
    <property type="match status" value="1"/>
</dbReference>
<evidence type="ECO:0000313" key="4">
    <source>
        <dbReference type="Proteomes" id="UP000309215"/>
    </source>
</evidence>
<feature type="transmembrane region" description="Helical" evidence="2">
    <location>
        <begin position="656"/>
        <end position="679"/>
    </location>
</feature>
<feature type="transmembrane region" description="Helical" evidence="2">
    <location>
        <begin position="198"/>
        <end position="217"/>
    </location>
</feature>
<gene>
    <name evidence="3" type="ORF">E8A74_42150</name>
</gene>
<feature type="transmembrane region" description="Helical" evidence="2">
    <location>
        <begin position="74"/>
        <end position="93"/>
    </location>
</feature>
<feature type="transmembrane region" description="Helical" evidence="2">
    <location>
        <begin position="588"/>
        <end position="612"/>
    </location>
</feature>
<dbReference type="OrthoDB" id="8540330at2"/>
<feature type="transmembrane region" description="Helical" evidence="2">
    <location>
        <begin position="113"/>
        <end position="131"/>
    </location>
</feature>
<dbReference type="GO" id="GO:0006596">
    <property type="term" value="P:polyamine biosynthetic process"/>
    <property type="evidence" value="ECO:0007669"/>
    <property type="project" value="UniProtKB-KW"/>
</dbReference>
<keyword evidence="2" id="KW-0472">Membrane</keyword>
<feature type="transmembrane region" description="Helical" evidence="2">
    <location>
        <begin position="143"/>
        <end position="163"/>
    </location>
</feature>
<proteinExistence type="predicted"/>
<dbReference type="EMBL" id="SSMQ01000072">
    <property type="protein sequence ID" value="TKC98209.1"/>
    <property type="molecule type" value="Genomic_DNA"/>
</dbReference>
<dbReference type="PANTHER" id="PTHR43317">
    <property type="entry name" value="THERMOSPERMINE SYNTHASE ACAULIS5"/>
    <property type="match status" value="1"/>
</dbReference>
<dbReference type="PANTHER" id="PTHR43317:SF1">
    <property type="entry name" value="THERMOSPERMINE SYNTHASE ACAULIS5"/>
    <property type="match status" value="1"/>
</dbReference>
<dbReference type="InterPro" id="IPR029063">
    <property type="entry name" value="SAM-dependent_MTases_sf"/>
</dbReference>
<protein>
    <recommendedName>
        <fullName evidence="5">SAM-dependent methyltransferase</fullName>
    </recommendedName>
</protein>
<dbReference type="AlphaFoldDB" id="A0A4U1IUU6"/>
<evidence type="ECO:0000313" key="3">
    <source>
        <dbReference type="EMBL" id="TKC98209.1"/>
    </source>
</evidence>
<feature type="transmembrane region" description="Helical" evidence="2">
    <location>
        <begin position="717"/>
        <end position="739"/>
    </location>
</feature>
<feature type="transmembrane region" description="Helical" evidence="2">
    <location>
        <begin position="9"/>
        <end position="27"/>
    </location>
</feature>
<feature type="transmembrane region" description="Helical" evidence="2">
    <location>
        <begin position="618"/>
        <end position="644"/>
    </location>
</feature>
<keyword evidence="2" id="KW-1133">Transmembrane helix</keyword>
<feature type="transmembrane region" description="Helical" evidence="2">
    <location>
        <begin position="39"/>
        <end position="62"/>
    </location>
</feature>
<comment type="caution">
    <text evidence="3">The sequence shown here is derived from an EMBL/GenBank/DDBJ whole genome shotgun (WGS) entry which is preliminary data.</text>
</comment>
<sequence>MRVTQRQGLYAGVAIISAAGIVLQIALTRLYSALLGHHLAFLAISLSLFGIGLGGVLLYVAPALVRPTHLLARLGLFSGLAGLASVVAVVTLLHTRPIETIDLAVLGRLAGTYLVTSIPFVFIGIVVAAALRHAAADVSRLYLVDLLGAAVGGAGSILALRAGGPRACLVVGLLCALAALFFALGARQAEGPYGPQRPAPMSVIATFVLSTCVLFAADLRVPWLVLGELRWVDMKRVEFQQWNEMALITVDRPQDGMAWMRMDASAATAILAPDKTPPLHPDEMAYVLHRDQGPVLVIGAGGGRDVRAALKAGQKDVFAAEINPTIVNGVMRGKYRDFSGGLFEKPEVHVSVADGRSFVRRSPVQFRNIVISLVDTWAAASVGALALSENSLYTVEAFRDFIERLTPEGTLLVNRWDNEFPRLLALGAAALRETGAAEPKDHLFACGKERSTSLLVKRTPLTPEEIASLRAHCQTNHFYEVFAPDAPGNDLRRRLAALPDARQAWPDAPTDLTPPTDDRPFFFYTVPARRLASVLGSPSERQLQHGLLTLVGLLVTSAVSAALFLLGPLLVRRVSILRAPDRGQRLRALLFFLGLGAGFVYVEVALVQYFVMYLGHPIYALSTVLVALLLSTGLGSLLTARIGVERAQRAARARAILLAALLVIYALLLGRVLGLAVSLPFGLRLALTLALLAPLGLLLGSQTPLGVRLLDARAAELLPWCWGLNGVASVVATALGTLVAMHAGFRWLLVAGAATYLVAALVVPARAGEEKSSQPGV</sequence>
<dbReference type="Proteomes" id="UP000309215">
    <property type="component" value="Unassembled WGS sequence"/>
</dbReference>
<dbReference type="Gene3D" id="3.40.50.150">
    <property type="entry name" value="Vaccinia Virus protein VP39"/>
    <property type="match status" value="1"/>
</dbReference>
<reference evidence="3 4" key="1">
    <citation type="submission" date="2019-04" db="EMBL/GenBank/DDBJ databases">
        <authorList>
            <person name="Li Y."/>
            <person name="Wang J."/>
        </authorList>
    </citation>
    <scope>NUCLEOTIDE SEQUENCE [LARGE SCALE GENOMIC DNA]</scope>
    <source>
        <strain evidence="3 4">DSM 14668</strain>
    </source>
</reference>
<evidence type="ECO:0000256" key="1">
    <source>
        <dbReference type="ARBA" id="ARBA00023115"/>
    </source>
</evidence>
<feature type="transmembrane region" description="Helical" evidence="2">
    <location>
        <begin position="169"/>
        <end position="186"/>
    </location>
</feature>
<feature type="transmembrane region" description="Helical" evidence="2">
    <location>
        <begin position="685"/>
        <end position="705"/>
    </location>
</feature>
<dbReference type="RefSeq" id="WP_136934795.1">
    <property type="nucleotide sequence ID" value="NZ_SSMQ01000072.1"/>
</dbReference>
<keyword evidence="4" id="KW-1185">Reference proteome</keyword>
<accession>A0A4U1IUU6</accession>
<keyword evidence="1" id="KW-0620">Polyamine biosynthesis</keyword>
<feature type="transmembrane region" description="Helical" evidence="2">
    <location>
        <begin position="547"/>
        <end position="567"/>
    </location>
</feature>
<feature type="transmembrane region" description="Helical" evidence="2">
    <location>
        <begin position="745"/>
        <end position="763"/>
    </location>
</feature>
<name>A0A4U1IUU6_9BACT</name>
<evidence type="ECO:0000256" key="2">
    <source>
        <dbReference type="SAM" id="Phobius"/>
    </source>
</evidence>
<keyword evidence="2" id="KW-0812">Transmembrane</keyword>
<organism evidence="3 4">
    <name type="scientific">Polyangium fumosum</name>
    <dbReference type="NCBI Taxonomy" id="889272"/>
    <lineage>
        <taxon>Bacteria</taxon>
        <taxon>Pseudomonadati</taxon>
        <taxon>Myxococcota</taxon>
        <taxon>Polyangia</taxon>
        <taxon>Polyangiales</taxon>
        <taxon>Polyangiaceae</taxon>
        <taxon>Polyangium</taxon>
    </lineage>
</organism>
<evidence type="ECO:0008006" key="5">
    <source>
        <dbReference type="Google" id="ProtNLM"/>
    </source>
</evidence>